<reference evidence="1 2" key="1">
    <citation type="submission" date="2016-10" db="EMBL/GenBank/DDBJ databases">
        <title>Comparative genomics uncovers the prolific and rare metabolic potential of the cyanobacterial genus Moorea.</title>
        <authorList>
            <person name="Leao T."/>
            <person name="Castelao G."/>
            <person name="Korobeynikov A."/>
            <person name="Monroe E.A."/>
            <person name="Podell S."/>
            <person name="Glukhov E."/>
            <person name="Allen E."/>
            <person name="Gerwick W.H."/>
            <person name="Gerwick L."/>
        </authorList>
    </citation>
    <scope>NUCLEOTIDE SEQUENCE [LARGE SCALE GENOMIC DNA]</scope>
    <source>
        <strain evidence="1 2">PNG5-198</strain>
    </source>
</reference>
<organism evidence="1 2">
    <name type="scientific">Moorena bouillonii PNG</name>
    <dbReference type="NCBI Taxonomy" id="568701"/>
    <lineage>
        <taxon>Bacteria</taxon>
        <taxon>Bacillati</taxon>
        <taxon>Cyanobacteriota</taxon>
        <taxon>Cyanophyceae</taxon>
        <taxon>Coleofasciculales</taxon>
        <taxon>Coleofasciculaceae</taxon>
        <taxon>Moorena</taxon>
    </lineage>
</organism>
<dbReference type="AlphaFoldDB" id="A0A1U7N787"/>
<dbReference type="EMBL" id="MKZS01000001">
    <property type="protein sequence ID" value="OLT61806.1"/>
    <property type="molecule type" value="Genomic_DNA"/>
</dbReference>
<evidence type="ECO:0000313" key="2">
    <source>
        <dbReference type="Proteomes" id="UP000186657"/>
    </source>
</evidence>
<protein>
    <submittedName>
        <fullName evidence="1">Uncharacterized protein</fullName>
    </submittedName>
</protein>
<proteinExistence type="predicted"/>
<gene>
    <name evidence="1" type="ORF">BJP37_25040</name>
</gene>
<name>A0A1U7N787_9CYAN</name>
<comment type="caution">
    <text evidence="1">The sequence shown here is derived from an EMBL/GenBank/DDBJ whole genome shotgun (WGS) entry which is preliminary data.</text>
</comment>
<evidence type="ECO:0000313" key="1">
    <source>
        <dbReference type="EMBL" id="OLT61806.1"/>
    </source>
</evidence>
<sequence length="334" mass="36215">MKRWMHLTLTLSLLIGTGGVAEAGLLKKLGKLGKKGGCSVDWSGDDRSIAKAGKKCGFFINNQGIGRKEPMPTRVAIGNFQLRFDKTSNEAVTSVRHMADSGYRKDCGDDDRRADGSFPEECWIWEHRWWKETETSQATFTLGNDDIYQFIVDAVYDRYVSMLTERGYEVVPVDTVKNTELYGMLKGDPKANAKKGKIRVSAYGLKNLKVQGAMATNKLPGLNKELGTDAVIDFFATVGLDLDKSGRVSVCLGSSKVGLGNGLDMQFFAGVKETRSPTKAIYLPKASAQVGVKSMGCFPIEGAQSAARYIEGGADLIVNAAALGTVMLEQAAAR</sequence>
<dbReference type="RefSeq" id="WP_075903252.1">
    <property type="nucleotide sequence ID" value="NZ_MKZS01000001.1"/>
</dbReference>
<dbReference type="Proteomes" id="UP000186657">
    <property type="component" value="Unassembled WGS sequence"/>
</dbReference>
<keyword evidence="2" id="KW-1185">Reference proteome</keyword>
<accession>A0A1U7N787</accession>